<keyword evidence="1" id="KW-0812">Transmembrane</keyword>
<evidence type="ECO:0000256" key="1">
    <source>
        <dbReference type="SAM" id="Phobius"/>
    </source>
</evidence>
<dbReference type="Gene3D" id="3.60.15.10">
    <property type="entry name" value="Ribonuclease Z/Hydroxyacylglutathione hydrolase-like"/>
    <property type="match status" value="1"/>
</dbReference>
<keyword evidence="1" id="KW-0472">Membrane</keyword>
<evidence type="ECO:0000313" key="3">
    <source>
        <dbReference type="EMBL" id="WKN37080.1"/>
    </source>
</evidence>
<dbReference type="PIRSF" id="PIRSF038896">
    <property type="entry name" value="NAPE-PLD"/>
    <property type="match status" value="1"/>
</dbReference>
<dbReference type="GO" id="GO:0005737">
    <property type="term" value="C:cytoplasm"/>
    <property type="evidence" value="ECO:0007669"/>
    <property type="project" value="TreeGrafter"/>
</dbReference>
<proteinExistence type="predicted"/>
<dbReference type="InterPro" id="IPR001279">
    <property type="entry name" value="Metallo-B-lactamas"/>
</dbReference>
<dbReference type="PANTHER" id="PTHR15032:SF4">
    <property type="entry name" value="N-ACYL-PHOSPHATIDYLETHANOLAMINE-HYDROLYZING PHOSPHOLIPASE D"/>
    <property type="match status" value="1"/>
</dbReference>
<dbReference type="Pfam" id="PF12706">
    <property type="entry name" value="Lactamase_B_2"/>
    <property type="match status" value="1"/>
</dbReference>
<organism evidence="3">
    <name type="scientific">Roseihalotalea indica</name>
    <dbReference type="NCBI Taxonomy" id="2867963"/>
    <lineage>
        <taxon>Bacteria</taxon>
        <taxon>Pseudomonadati</taxon>
        <taxon>Bacteroidota</taxon>
        <taxon>Cytophagia</taxon>
        <taxon>Cytophagales</taxon>
        <taxon>Catalimonadaceae</taxon>
        <taxon>Roseihalotalea</taxon>
    </lineage>
</organism>
<dbReference type="PANTHER" id="PTHR15032">
    <property type="entry name" value="N-ACYL-PHOSPHATIDYLETHANOLAMINE-HYDROLYZING PHOSPHOLIPASE D"/>
    <property type="match status" value="1"/>
</dbReference>
<evidence type="ECO:0000259" key="2">
    <source>
        <dbReference type="Pfam" id="PF12706"/>
    </source>
</evidence>
<reference evidence="3" key="2">
    <citation type="journal article" date="2024" name="Antonie Van Leeuwenhoek">
        <title>Roseihalotalea indica gen. nov., sp. nov., a halophilic Bacteroidetes from mesopelagic Southwest Indian Ocean with higher carbohydrate metabolic potential.</title>
        <authorList>
            <person name="Chen B."/>
            <person name="Zhang M."/>
            <person name="Lin D."/>
            <person name="Ye J."/>
            <person name="Tang K."/>
        </authorList>
    </citation>
    <scope>NUCLEOTIDE SEQUENCE</scope>
    <source>
        <strain evidence="3">TK19036</strain>
    </source>
</reference>
<dbReference type="InterPro" id="IPR036866">
    <property type="entry name" value="RibonucZ/Hydroxyglut_hydro"/>
</dbReference>
<dbReference type="AlphaFoldDB" id="A0AA49GQW0"/>
<dbReference type="GO" id="GO:0008270">
    <property type="term" value="F:zinc ion binding"/>
    <property type="evidence" value="ECO:0007669"/>
    <property type="project" value="InterPro"/>
</dbReference>
<dbReference type="GO" id="GO:0070290">
    <property type="term" value="F:N-acylphosphatidylethanolamine-specific phospholipase D activity"/>
    <property type="evidence" value="ECO:0007669"/>
    <property type="project" value="InterPro"/>
</dbReference>
<sequence>MTILTKALKMIGLTIGVLFALLLLVGVLFINFYPTFGKKPSAAQQQRFATLDHYQDGKFINQIPSEMDMGFSNMSSVLMDYIKGDPNRQPKTPPPVEKIDSLDIATPREHFNRVTWFGHSALLLETGGKTILLDPMLGDSPSPHPLLGSKRYSDSIPIQIEKLPPIDAVLFSHDHYDHLDYGSVLQLKDKVGAFYVPLGVGSHLRAWGVDEAKIHEMDWWQEVQHDNLHFVCTPARHFSGRGLFDRASTLWASWVITSPDANVYFSGDSGYGPHFKEIGEKFGPFDLAMMECGQYDPRWEAIHMLPEQTAQAFLDVQGKILMPIHWGAFTLALHTWTDPVERISAKAQELNIALATPKIGEPVLIPSQQIPSDAWWEPLLSLKPAN</sequence>
<protein>
    <submittedName>
        <fullName evidence="3">MBL fold metallo-hydrolase</fullName>
    </submittedName>
</protein>
<feature type="domain" description="Metallo-beta-lactamase" evidence="2">
    <location>
        <begin position="130"/>
        <end position="326"/>
    </location>
</feature>
<dbReference type="EMBL" id="CP120682">
    <property type="protein sequence ID" value="WKN37080.1"/>
    <property type="molecule type" value="Genomic_DNA"/>
</dbReference>
<gene>
    <name evidence="3" type="ORF">K4G66_32440</name>
</gene>
<feature type="transmembrane region" description="Helical" evidence="1">
    <location>
        <begin position="12"/>
        <end position="33"/>
    </location>
</feature>
<reference evidence="3" key="1">
    <citation type="journal article" date="2023" name="Comput. Struct. Biotechnol. J.">
        <title>Discovery of a novel marine Bacteroidetes with a rich repertoire of carbohydrate-active enzymes.</title>
        <authorList>
            <person name="Chen B."/>
            <person name="Liu G."/>
            <person name="Chen Q."/>
            <person name="Wang H."/>
            <person name="Liu L."/>
            <person name="Tang K."/>
        </authorList>
    </citation>
    <scope>NUCLEOTIDE SEQUENCE</scope>
    <source>
        <strain evidence="3">TK19036</strain>
    </source>
</reference>
<dbReference type="InterPro" id="IPR024884">
    <property type="entry name" value="NAPE-PLD"/>
</dbReference>
<accession>A0AA49GQW0</accession>
<name>A0AA49GQW0_9BACT</name>
<dbReference type="SUPFAM" id="SSF56281">
    <property type="entry name" value="Metallo-hydrolase/oxidoreductase"/>
    <property type="match status" value="1"/>
</dbReference>
<keyword evidence="1" id="KW-1133">Transmembrane helix</keyword>